<evidence type="ECO:0000256" key="4">
    <source>
        <dbReference type="ARBA" id="ARBA00022801"/>
    </source>
</evidence>
<dbReference type="Pfam" id="PF00884">
    <property type="entry name" value="Sulfatase"/>
    <property type="match status" value="1"/>
</dbReference>
<evidence type="ECO:0000256" key="5">
    <source>
        <dbReference type="ARBA" id="ARBA00022837"/>
    </source>
</evidence>
<feature type="chain" id="PRO_5043406401" description="Sulfatase N-terminal domain-containing protein" evidence="7">
    <location>
        <begin position="35"/>
        <end position="590"/>
    </location>
</feature>
<dbReference type="GO" id="GO:0005783">
    <property type="term" value="C:endoplasmic reticulum"/>
    <property type="evidence" value="ECO:0007669"/>
    <property type="project" value="UniProtKB-ARBA"/>
</dbReference>
<proteinExistence type="inferred from homology"/>
<dbReference type="Pfam" id="PF14707">
    <property type="entry name" value="Sulfatase_C"/>
    <property type="match status" value="1"/>
</dbReference>
<dbReference type="PROSITE" id="PS00523">
    <property type="entry name" value="SULFATASE_1"/>
    <property type="match status" value="1"/>
</dbReference>
<gene>
    <name evidence="9" type="ORF">GDO81_006546</name>
</gene>
<dbReference type="AlphaFoldDB" id="A0AAV7CZB5"/>
<keyword evidence="10" id="KW-1185">Reference proteome</keyword>
<keyword evidence="3" id="KW-0479">Metal-binding</keyword>
<evidence type="ECO:0000256" key="1">
    <source>
        <dbReference type="ARBA" id="ARBA00001913"/>
    </source>
</evidence>
<dbReference type="GO" id="GO:0046872">
    <property type="term" value="F:metal ion binding"/>
    <property type="evidence" value="ECO:0007669"/>
    <property type="project" value="UniProtKB-KW"/>
</dbReference>
<dbReference type="SUPFAM" id="SSF53649">
    <property type="entry name" value="Alkaline phosphatase-like"/>
    <property type="match status" value="1"/>
</dbReference>
<sequence length="590" mass="66897">MDSSRIMMKRSREMKRMLLLTFLITGNVFCTTKSRPNFILIMVDDLGIGDVGCYGNKTLRTPNIDQLADKGAKFTQHIAASPLCTPSRAAFMTGRYPVRSGVAAESRIGTFIFSASSGGLPKNEVTFTEILQKEGYSTGIIGKWHLGLNREWKDDFYHHPLNHGFDYFYGITVTHLRDCIPGNGSVFLAGAAETLKQTFVIVGITLFTLIFLNKIGLVKIPGKVFGYILLVFILFIVPVLFFFWNLHYLNCFLMRNYQVIQQPIIYENLTRRMTSEAVNFILRNQNKPFLLYMSYIQVHTALYASATFRGKSKHGIYGDAVEEVDWSIGKIVNELNKNELRDNTLIYFTSDNGAHIEEISSSGEIHGGYNGIFKGGKATNWEGGIRVPGLLYWPGVITSETVINEPTSNMDIFPTIVKLSGATVPQDRIIDGLDLMPLVQRSNVSSEHEFLFHYCNAYLNAVRWNPRNSSSIWKAFFFSPIFHPEDSEGCFNSHVCPCCGHLINQHDPPLLFDLSKDPGEKNPLGPQTEPNFYNILRTIEDATKDHRENIPVVDNQLTVNHVIWKPWLQACCSSWLEFCYCDYDEELVFE</sequence>
<dbReference type="FunFam" id="3.30.1120.10:FF:000001">
    <property type="entry name" value="Arylsulfatase E"/>
    <property type="match status" value="1"/>
</dbReference>
<keyword evidence="5" id="KW-0106">Calcium</keyword>
<evidence type="ECO:0000259" key="8">
    <source>
        <dbReference type="Pfam" id="PF00884"/>
    </source>
</evidence>
<dbReference type="Proteomes" id="UP000824782">
    <property type="component" value="Unassembled WGS sequence"/>
</dbReference>
<dbReference type="Gene3D" id="3.40.720.10">
    <property type="entry name" value="Alkaline Phosphatase, subunit A"/>
    <property type="match status" value="1"/>
</dbReference>
<name>A0AAV7CZB5_ENGPU</name>
<evidence type="ECO:0000256" key="2">
    <source>
        <dbReference type="ARBA" id="ARBA00008779"/>
    </source>
</evidence>
<feature type="transmembrane region" description="Helical" evidence="6">
    <location>
        <begin position="224"/>
        <end position="244"/>
    </location>
</feature>
<dbReference type="EMBL" id="WNYA01000002">
    <property type="protein sequence ID" value="KAG8589846.1"/>
    <property type="molecule type" value="Genomic_DNA"/>
</dbReference>
<dbReference type="InterPro" id="IPR024607">
    <property type="entry name" value="Sulfatase_CS"/>
</dbReference>
<comment type="caution">
    <text evidence="9">The sequence shown here is derived from an EMBL/GenBank/DDBJ whole genome shotgun (WGS) entry which is preliminary data.</text>
</comment>
<dbReference type="PANTHER" id="PTHR42693">
    <property type="entry name" value="ARYLSULFATASE FAMILY MEMBER"/>
    <property type="match status" value="1"/>
</dbReference>
<keyword evidence="6" id="KW-0812">Transmembrane</keyword>
<feature type="transmembrane region" description="Helical" evidence="6">
    <location>
        <begin position="195"/>
        <end position="212"/>
    </location>
</feature>
<dbReference type="PROSITE" id="PS00149">
    <property type="entry name" value="SULFATASE_2"/>
    <property type="match status" value="1"/>
</dbReference>
<keyword evidence="6" id="KW-1133">Transmembrane helix</keyword>
<dbReference type="GO" id="GO:0004065">
    <property type="term" value="F:arylsulfatase activity"/>
    <property type="evidence" value="ECO:0007669"/>
    <property type="project" value="TreeGrafter"/>
</dbReference>
<keyword evidence="7" id="KW-0732">Signal</keyword>
<evidence type="ECO:0000256" key="6">
    <source>
        <dbReference type="SAM" id="Phobius"/>
    </source>
</evidence>
<evidence type="ECO:0000256" key="7">
    <source>
        <dbReference type="SAM" id="SignalP"/>
    </source>
</evidence>
<feature type="domain" description="Sulfatase N-terminal" evidence="8">
    <location>
        <begin position="36"/>
        <end position="421"/>
    </location>
</feature>
<evidence type="ECO:0000313" key="10">
    <source>
        <dbReference type="Proteomes" id="UP000824782"/>
    </source>
</evidence>
<comment type="cofactor">
    <cofactor evidence="1">
        <name>Ca(2+)</name>
        <dbReference type="ChEBI" id="CHEBI:29108"/>
    </cofactor>
</comment>
<dbReference type="InterPro" id="IPR050738">
    <property type="entry name" value="Sulfatase"/>
</dbReference>
<dbReference type="InterPro" id="IPR000917">
    <property type="entry name" value="Sulfatase_N"/>
</dbReference>
<organism evidence="9 10">
    <name type="scientific">Engystomops pustulosus</name>
    <name type="common">Tungara frog</name>
    <name type="synonym">Physalaemus pustulosus</name>
    <dbReference type="NCBI Taxonomy" id="76066"/>
    <lineage>
        <taxon>Eukaryota</taxon>
        <taxon>Metazoa</taxon>
        <taxon>Chordata</taxon>
        <taxon>Craniata</taxon>
        <taxon>Vertebrata</taxon>
        <taxon>Euteleostomi</taxon>
        <taxon>Amphibia</taxon>
        <taxon>Batrachia</taxon>
        <taxon>Anura</taxon>
        <taxon>Neobatrachia</taxon>
        <taxon>Hyloidea</taxon>
        <taxon>Leptodactylidae</taxon>
        <taxon>Leiuperinae</taxon>
        <taxon>Engystomops</taxon>
    </lineage>
</organism>
<comment type="similarity">
    <text evidence="2">Belongs to the sulfatase family.</text>
</comment>
<evidence type="ECO:0000313" key="9">
    <source>
        <dbReference type="EMBL" id="KAG8589846.1"/>
    </source>
</evidence>
<reference evidence="9" key="1">
    <citation type="thesis" date="2020" institute="ProQuest LLC" country="789 East Eisenhower Parkway, Ann Arbor, MI, USA">
        <title>Comparative Genomics and Chromosome Evolution.</title>
        <authorList>
            <person name="Mudd A.B."/>
        </authorList>
    </citation>
    <scope>NUCLEOTIDE SEQUENCE</scope>
    <source>
        <strain evidence="9">237g6f4</strain>
        <tissue evidence="9">Blood</tissue>
    </source>
</reference>
<dbReference type="PANTHER" id="PTHR42693:SF9">
    <property type="entry name" value="STERYL-SULFATASE"/>
    <property type="match status" value="1"/>
</dbReference>
<protein>
    <recommendedName>
        <fullName evidence="8">Sulfatase N-terminal domain-containing protein</fullName>
    </recommendedName>
</protein>
<accession>A0AAV7CZB5</accession>
<dbReference type="Gene3D" id="1.10.287.550">
    <property type="entry name" value="Helix hairpin bin"/>
    <property type="match status" value="1"/>
</dbReference>
<keyword evidence="6" id="KW-0472">Membrane</keyword>
<dbReference type="InterPro" id="IPR017850">
    <property type="entry name" value="Alkaline_phosphatase_core_sf"/>
</dbReference>
<evidence type="ECO:0000256" key="3">
    <source>
        <dbReference type="ARBA" id="ARBA00022723"/>
    </source>
</evidence>
<dbReference type="Gene3D" id="3.30.1120.10">
    <property type="match status" value="1"/>
</dbReference>
<keyword evidence="4" id="KW-0378">Hydrolase</keyword>
<feature type="signal peptide" evidence="7">
    <location>
        <begin position="1"/>
        <end position="34"/>
    </location>
</feature>